<feature type="compositionally biased region" description="Basic and acidic residues" evidence="2">
    <location>
        <begin position="302"/>
        <end position="316"/>
    </location>
</feature>
<dbReference type="PANTHER" id="PTHR35936">
    <property type="entry name" value="MEMBRANE-BOUND LYTIC MUREIN TRANSGLYCOSYLASE F"/>
    <property type="match status" value="1"/>
</dbReference>
<dbReference type="EMBL" id="WPNZ01000035">
    <property type="protein sequence ID" value="MVO90631.1"/>
    <property type="molecule type" value="Genomic_DNA"/>
</dbReference>
<keyword evidence="1" id="KW-0732">Signal</keyword>
<dbReference type="SUPFAM" id="SSF53850">
    <property type="entry name" value="Periplasmic binding protein-like II"/>
    <property type="match status" value="1"/>
</dbReference>
<feature type="region of interest" description="Disordered" evidence="2">
    <location>
        <begin position="125"/>
        <end position="255"/>
    </location>
</feature>
<evidence type="ECO:0000313" key="6">
    <source>
        <dbReference type="Proteomes" id="UP000483802"/>
    </source>
</evidence>
<dbReference type="InterPro" id="IPR001638">
    <property type="entry name" value="Solute-binding_3/MltF_N"/>
</dbReference>
<evidence type="ECO:0000313" key="5">
    <source>
        <dbReference type="EMBL" id="MVO90631.1"/>
    </source>
</evidence>
<feature type="region of interest" description="Disordered" evidence="2">
    <location>
        <begin position="553"/>
        <end position="572"/>
    </location>
</feature>
<accession>A0A6L6XAE7</accession>
<reference evidence="5 6" key="1">
    <citation type="submission" date="2019-11" db="EMBL/GenBank/DDBJ databases">
        <title>Streptomyces typhae sp. nov., a novel endophytic actinomycete isolated from the root of cattail pollen (Typha angustifolia L.).</title>
        <authorList>
            <person name="Peng C."/>
        </authorList>
    </citation>
    <scope>NUCLEOTIDE SEQUENCE [LARGE SCALE GENOMIC DNA]</scope>
    <source>
        <strain evidence="6">p1417</strain>
    </source>
</reference>
<protein>
    <submittedName>
        <fullName evidence="5">Transporter substrate-binding domain-containing protein</fullName>
    </submittedName>
</protein>
<evidence type="ECO:0000259" key="4">
    <source>
        <dbReference type="SMART" id="SM00062"/>
    </source>
</evidence>
<dbReference type="AlphaFoldDB" id="A0A6L6XAE7"/>
<sequence length="572" mass="61767">MMAPRRLDPHNSPREAIAWALARLQEASRKSLSAIAAETNYNMSTVSRVTAIQATVSAEAVKAYVRSCGQPPDEWVKLYKLAKSVESAEDAERFAVSLHALCTTALLPEHTQRLSDTHALAASWTTTDTRQSQDSAQPQDTGQPQQEPNPRHNTGQPRRERPAASTPAPEPQAEPEPQPQAGAKPAPGAGAGPAGAGAALDTPAPTSGTSVPGETKGPSSGTGEAPSTSTRKRNDGAPPAARGVPQRRRPRRRTVVTGGVISLALIAGITIWATQYEASSDDSRSSATQSSGPNTADVPEDPSLKRLREARAEKDKPWRVGVKANQPGLSQEKGGEWVGADIEYARTITKALGITGEPEFIAMGTNEREKKLNKGTVDMFVGTYGISPEREKGDGKDRPAVRFAGPYFTTPQRMIVERFPGTDYARINGVRETVNSDIDLPDKTSVCVVKGSTGEKYWNENYPEKPPEETLSDYKACVDRLSGEIDAVLSDSVILREYEKTKPDKLKVSLYSFGDDEEYGIGLAKASAGLHREVCKAMKNTLEAREKIFSPLAKDGERLPEAKEMSRCQPQP</sequence>
<keyword evidence="3" id="KW-0472">Membrane</keyword>
<keyword evidence="3" id="KW-0812">Transmembrane</keyword>
<evidence type="ECO:0000256" key="2">
    <source>
        <dbReference type="SAM" id="MobiDB-lite"/>
    </source>
</evidence>
<evidence type="ECO:0000256" key="1">
    <source>
        <dbReference type="ARBA" id="ARBA00022729"/>
    </source>
</evidence>
<gene>
    <name evidence="5" type="ORF">GPA10_39255</name>
</gene>
<dbReference type="Gene3D" id="3.40.190.10">
    <property type="entry name" value="Periplasmic binding protein-like II"/>
    <property type="match status" value="2"/>
</dbReference>
<keyword evidence="6" id="KW-1185">Reference proteome</keyword>
<comment type="caution">
    <text evidence="5">The sequence shown here is derived from an EMBL/GenBank/DDBJ whole genome shotgun (WGS) entry which is preliminary data.</text>
</comment>
<feature type="compositionally biased region" description="Polar residues" evidence="2">
    <location>
        <begin position="207"/>
        <end position="229"/>
    </location>
</feature>
<name>A0A6L6XAE7_9ACTN</name>
<organism evidence="5 6">
    <name type="scientific">Streptomyces typhae</name>
    <dbReference type="NCBI Taxonomy" id="2681492"/>
    <lineage>
        <taxon>Bacteria</taxon>
        <taxon>Bacillati</taxon>
        <taxon>Actinomycetota</taxon>
        <taxon>Actinomycetes</taxon>
        <taxon>Kitasatosporales</taxon>
        <taxon>Streptomycetaceae</taxon>
        <taxon>Streptomyces</taxon>
    </lineage>
</organism>
<feature type="transmembrane region" description="Helical" evidence="3">
    <location>
        <begin position="255"/>
        <end position="274"/>
    </location>
</feature>
<evidence type="ECO:0000256" key="3">
    <source>
        <dbReference type="SAM" id="Phobius"/>
    </source>
</evidence>
<dbReference type="Pfam" id="PF00497">
    <property type="entry name" value="SBP_bac_3"/>
    <property type="match status" value="1"/>
</dbReference>
<feature type="region of interest" description="Disordered" evidence="2">
    <location>
        <begin position="279"/>
        <end position="316"/>
    </location>
</feature>
<feature type="compositionally biased region" description="Pro residues" evidence="2">
    <location>
        <begin position="168"/>
        <end position="178"/>
    </location>
</feature>
<feature type="compositionally biased region" description="Low complexity" evidence="2">
    <location>
        <begin position="179"/>
        <end position="188"/>
    </location>
</feature>
<feature type="compositionally biased region" description="Basic and acidic residues" evidence="2">
    <location>
        <begin position="553"/>
        <end position="566"/>
    </location>
</feature>
<feature type="compositionally biased region" description="Low complexity" evidence="2">
    <location>
        <begin position="196"/>
        <end position="206"/>
    </location>
</feature>
<dbReference type="SMART" id="SM00062">
    <property type="entry name" value="PBPb"/>
    <property type="match status" value="1"/>
</dbReference>
<feature type="compositionally biased region" description="Polar residues" evidence="2">
    <location>
        <begin position="125"/>
        <end position="156"/>
    </location>
</feature>
<feature type="domain" description="Solute-binding protein family 3/N-terminal" evidence="4">
    <location>
        <begin position="317"/>
        <end position="552"/>
    </location>
</feature>
<dbReference type="Proteomes" id="UP000483802">
    <property type="component" value="Unassembled WGS sequence"/>
</dbReference>
<dbReference type="PANTHER" id="PTHR35936:SF17">
    <property type="entry name" value="ARGININE-BINDING EXTRACELLULAR PROTEIN ARTP"/>
    <property type="match status" value="1"/>
</dbReference>
<proteinExistence type="predicted"/>
<feature type="compositionally biased region" description="Basic residues" evidence="2">
    <location>
        <begin position="245"/>
        <end position="254"/>
    </location>
</feature>
<keyword evidence="3" id="KW-1133">Transmembrane helix</keyword>